<feature type="region of interest" description="Disordered" evidence="2">
    <location>
        <begin position="1582"/>
        <end position="1681"/>
    </location>
</feature>
<feature type="compositionally biased region" description="Basic and acidic residues" evidence="2">
    <location>
        <begin position="673"/>
        <end position="692"/>
    </location>
</feature>
<reference evidence="3 4" key="1">
    <citation type="submission" date="2016-03" db="EMBL/GenBank/DDBJ databases">
        <title>Cyphomyrmex costatus WGS genome.</title>
        <authorList>
            <person name="Nygaard S."/>
            <person name="Hu H."/>
            <person name="Boomsma J."/>
            <person name="Zhang G."/>
        </authorList>
    </citation>
    <scope>NUCLEOTIDE SEQUENCE [LARGE SCALE GENOMIC DNA]</scope>
    <source>
        <strain evidence="3">MS0001</strain>
        <tissue evidence="3">Whole body</tissue>
    </source>
</reference>
<feature type="region of interest" description="Disordered" evidence="2">
    <location>
        <begin position="662"/>
        <end position="694"/>
    </location>
</feature>
<dbReference type="EMBL" id="KQ977279">
    <property type="protein sequence ID" value="KYN04167.1"/>
    <property type="molecule type" value="Genomic_DNA"/>
</dbReference>
<feature type="compositionally biased region" description="Polar residues" evidence="2">
    <location>
        <begin position="564"/>
        <end position="573"/>
    </location>
</feature>
<feature type="compositionally biased region" description="Basic and acidic residues" evidence="2">
    <location>
        <begin position="1078"/>
        <end position="1094"/>
    </location>
</feature>
<proteinExistence type="predicted"/>
<gene>
    <name evidence="3" type="ORF">ALC62_04932</name>
</gene>
<feature type="non-terminal residue" evidence="3">
    <location>
        <position position="1"/>
    </location>
</feature>
<name>A0A195CUG8_9HYME</name>
<feature type="region of interest" description="Disordered" evidence="2">
    <location>
        <begin position="2009"/>
        <end position="2073"/>
    </location>
</feature>
<feature type="compositionally biased region" description="Basic residues" evidence="2">
    <location>
        <begin position="1635"/>
        <end position="1645"/>
    </location>
</feature>
<keyword evidence="4" id="KW-1185">Reference proteome</keyword>
<feature type="compositionally biased region" description="Basic residues" evidence="2">
    <location>
        <begin position="2018"/>
        <end position="2052"/>
    </location>
</feature>
<dbReference type="Proteomes" id="UP000078542">
    <property type="component" value="Unassembled WGS sequence"/>
</dbReference>
<protein>
    <submittedName>
        <fullName evidence="3">Uncharacterized protein</fullName>
    </submittedName>
</protein>
<feature type="region of interest" description="Disordered" evidence="2">
    <location>
        <begin position="1078"/>
        <end position="1099"/>
    </location>
</feature>
<evidence type="ECO:0000313" key="3">
    <source>
        <dbReference type="EMBL" id="KYN04167.1"/>
    </source>
</evidence>
<feature type="coiled-coil region" evidence="1">
    <location>
        <begin position="1874"/>
        <end position="1901"/>
    </location>
</feature>
<sequence length="2727" mass="315840">VDDDRNYSANKSVMISDERNSAALNRFLEDVLNAQNDLKWIDHVTRHINHRAHLNDPLAHTNQHSTVSINTRNILERDDIGYGSRLRGKRGFDRNYETMWMLQKKKYGRKSTRDVPQRVYLDNDMTFNADNALYQSHGTLDRAVYQEGTMVDQPLKDWTEEKNFHSSSDWSNSNENPKVTNSESIWLRNYESPENLVNSDSSKNEKLHADLRDQFVSLHNPIYANDVTALRESPIAIRNGKTQSVPLSLESLKRTILELRDSLMLGYKRRNITPKRESNQWNEPRSIAEMYNFGGDFEDYLDEETIRRLKRAKNIANEDENDSKLFQGVEFGETYFEKRNSKESHDRSKRSRRSFIVNSNYTNNQKDIPENNRYQKIQMINSVLKNITTIQNKEIVTELYSSYLSNDGKNSVNASNKINITDLKNSLDKGSFSDNHFNNLTINPSTGNETNIFELKYSENTELYLNDHFFDNKSLFVIKTDLQTHLPEHITKNKVPKTSWKKIGQHSTIKRILKTIDQTTKNRTNSSNFEKSAFTYLIDFSINDGTDDSGKSLKNRSGGEKSGFATQKISQLSIDDGQSKGAEKEFPRGNMLHGFGIGTNESWSCVFTTTVALKEREIEADETQNRELIPGVIKIFEPRGHLYQKQEAETTTTTTTTRLSREMEQDGMSAAKIKSDEDKVDKSRNTNAREDSLTSPIDSVTNATMKPEAAYINTSETGESIILRDLASVIVDNDLRKQQQMVPLLSVENRNANKSNGNLDTDKIDIRILGSNGNETMNVKEGTRTIMEAHEYHETDNNLQRKLLWISVDGETRDSSIKSMRSVFRTTTDSYTENMNENRQQNKITNSANLGKILTRVKREDKAEESHMLQDTINSQSAEINHNARYKQSVYPYKNIDTNNEAENTAVEKEAAINYDESNEYQNLNVEDLKGFYNDREDDVLEDNDKAVKRKGQSSFRQQIDPVRTKVDMLIKQKLDKKKHKDSRNYRRKRHNMLDMVEYYDYDDDEEGDVPINEQEAVNKDNTFSINAKIKRAGKSSCKSGDLGKKKNENAEAVMKEELRKAKAKNKEPKEEIVVDLGERKNKTTKKDQSDRKPFSSLGSSFENVFDEERQLLSKGNSEKIRQSKDFANNVYYKEPVAAKSKWLNQPFEDRSVSSKNSELLLEDNKKKTSNKPFEYISNADLNSNVIKNILIDIQPIKIVDQNKESKTSKDFYEDFGNDRAEDHYQENDSNNIEFLYEELKNLYDWPDGELESRPRLRGDQRLRYELDDILDTNPSQLQPLNDRFLNSGQNDNIQKKFQSIDSSLMPANSNSTLASNYFALKVMNGMFKGDIEQSSTEKKNAPSIFSVQTTAQSKVSEDKNIPFSEGRPIIDTDSETPYENIKYIESTTHELLKRNLNLEEQAAISSQDLHESFVESPDWHDDFDVKVRLGRGLKAINDTVISGLKKTYNQDNTLDAENATSLQVSHDNSSKSQNWHNDTIANLFNLFNNNHGVSDRRAKNVQESISMNTVNMDDDDLEAAEQKYVNNQTSRIRRAAVSYRTYYDNMNQNQHDYDETSRSLDNQFYSPNIVENQFDEAYKIGNWNSDSDTQDRDQYSKISRTNTRKEKSKKGNKKNKHPSKKHAKKSSSHSSSNRNRRHHTHRSNMSKNRGDLKKKNKAETSPLIRRTKVQKSKTAEQGRARMNEALGEKVFYENAEDQSTVKPEMDDVQRKEITLLLAADNIDDESQMDVALHGELAGKIVEQIFEQASKGCYVQKNNRLKNAFGPGLRRDHKTEDVIRGNIYGQGLDKAGTNHTETMIKKVMGLLDTLIVNEVQKKTCVTLSPDMREFLGWMLEMDREEELLEEALLLPLVREKIIPEQNTERKFLFDSTSKQEEEGNINDLQKKVRVLETLVKEYNALTVKEKTKVQTVHDYLIRQLNLLLQYIEARETAETKGKPTSMFGAARTRTGNILQYQSTVPNATNASYSMTKDVFSLPTEAHNLFRLNNSFETIDKQLHDNHVAFGHRETRSLDNIPPKRHHKTKRQKFRNQNKNKNHRQPKLRHNEHRRHVDHVGALPRYRKSRQKRANPEENQASLYYLGYEKPRIYDSFDLLDAKLKRESKKKKRELINKKNAAMENDRILNLSPIKGKNRMEDEVILLNKREAWKRENEEQLKEVAFGKDMRNSSRRERERFEKLTEGDKHKPPSINETNSRMKREDIIRRTLTGESQDQQFSNKSHATFKIRDGESWNNSEINNVNGIKGENKLELVERRINVFADNKTDAAIDSAAAQVSAEEKLATNAGANNQIKGKLRAINRETKIDKADGSTSFVNLTRNAKPRVSKERQKVLATEKEADDNAVKLNRATNYRHEEIDPEIELKNLRQEREKKIYGIANWKTSDYFYDGDNLSRNKLREKYIAKLDELGDLDTDPENNLVPLRLRNNKWLNDVVEWKLLPIIKQFPYDDYALSRNRLIEKETPISSNIKDVQSQSYLNSPKFWQQKHRKRNSVFNISPILKITDRDYFPRRTHRNAKRVFERARFNNLQVDPKVIFKVQRPFRPWNNKRTNDVAEFGVPFVLKDPKREFHEVLRSRNHPELGDRIIYGAIGLQLPVWPYQYYDDFTDSSTFHFVPSIHGRGNEVYRYPAETYHEHGLFKKRRAHDASRRFARRNRFRLRALDGEDADDFPTNNLANKSSKSRFSQGKFRVEPTTVVLASGEDYFAFGETKYTGKNARKTNETKTKLTE</sequence>
<feature type="region of interest" description="Disordered" evidence="2">
    <location>
        <begin position="548"/>
        <end position="583"/>
    </location>
</feature>
<keyword evidence="1" id="KW-0175">Coiled coil</keyword>
<evidence type="ECO:0000256" key="1">
    <source>
        <dbReference type="SAM" id="Coils"/>
    </source>
</evidence>
<feature type="compositionally biased region" description="Basic and acidic residues" evidence="2">
    <location>
        <begin position="2164"/>
        <end position="2186"/>
    </location>
</feature>
<feature type="region of interest" description="Disordered" evidence="2">
    <location>
        <begin position="2164"/>
        <end position="2192"/>
    </location>
</feature>
<feature type="region of interest" description="Disordered" evidence="2">
    <location>
        <begin position="338"/>
        <end position="368"/>
    </location>
</feature>
<dbReference type="STRING" id="456900.A0A195CUG8"/>
<evidence type="ECO:0000313" key="4">
    <source>
        <dbReference type="Proteomes" id="UP000078542"/>
    </source>
</evidence>
<accession>A0A195CUG8</accession>
<evidence type="ECO:0000256" key="2">
    <source>
        <dbReference type="SAM" id="MobiDB-lite"/>
    </source>
</evidence>
<organism evidence="3 4">
    <name type="scientific">Cyphomyrmex costatus</name>
    <dbReference type="NCBI Taxonomy" id="456900"/>
    <lineage>
        <taxon>Eukaryota</taxon>
        <taxon>Metazoa</taxon>
        <taxon>Ecdysozoa</taxon>
        <taxon>Arthropoda</taxon>
        <taxon>Hexapoda</taxon>
        <taxon>Insecta</taxon>
        <taxon>Pterygota</taxon>
        <taxon>Neoptera</taxon>
        <taxon>Endopterygota</taxon>
        <taxon>Hymenoptera</taxon>
        <taxon>Apocrita</taxon>
        <taxon>Aculeata</taxon>
        <taxon>Formicoidea</taxon>
        <taxon>Formicidae</taxon>
        <taxon>Myrmicinae</taxon>
        <taxon>Cyphomyrmex</taxon>
    </lineage>
</organism>
<feature type="compositionally biased region" description="Basic residues" evidence="2">
    <location>
        <begin position="1607"/>
        <end position="1628"/>
    </location>
</feature>
<feature type="compositionally biased region" description="Polar residues" evidence="2">
    <location>
        <begin position="356"/>
        <end position="368"/>
    </location>
</feature>